<evidence type="ECO:0000256" key="2">
    <source>
        <dbReference type="ARBA" id="ARBA00023015"/>
    </source>
</evidence>
<dbReference type="Pfam" id="PF20239">
    <property type="entry name" value="DUF6596"/>
    <property type="match status" value="1"/>
</dbReference>
<evidence type="ECO:0000313" key="10">
    <source>
        <dbReference type="Proteomes" id="UP001156441"/>
    </source>
</evidence>
<gene>
    <name evidence="9" type="ORF">JT362_02080</name>
</gene>
<sequence length="414" mass="44862">MTSPAHPVERVFREHRARLLAALARVLGDVELAEDALQDACALALRHWTPAVPDDPVAWLLTAARNRAVDRLRRDRVGRRKEGEHPAEPVPPTLPGDRLVEVGDERLSLVFTCCHPALATEARVALTLNAVVGLTAAEIARMFLVPEATLAQRLVRAKRKIRDAGISLAVPADHLLPERLAGVLAVVYLIFTRGYTAGTDERLRAEAIRLARLVATLMPDEPEALGLVALLLFHDSRAATRHDPAGDVVLLADQDRERWDHAEIAEAMRLLDLALRHESVGPYQLQAMIAALHAAAPTAAATDWPRIAALYAELLAVAPSPVVALNHAVAVAMTDGPAAGLALIDRIDNLDGYHLLHAARADLLARLDRREEAAAAYRRALELAADPADRRFLDGRLGALRAQAGTGSQDARPR</sequence>
<evidence type="ECO:0000256" key="1">
    <source>
        <dbReference type="ARBA" id="ARBA00010641"/>
    </source>
</evidence>
<evidence type="ECO:0000256" key="4">
    <source>
        <dbReference type="ARBA" id="ARBA00023163"/>
    </source>
</evidence>
<dbReference type="Proteomes" id="UP001156441">
    <property type="component" value="Unassembled WGS sequence"/>
</dbReference>
<dbReference type="SUPFAM" id="SSF88946">
    <property type="entry name" value="Sigma2 domain of RNA polymerase sigma factors"/>
    <property type="match status" value="1"/>
</dbReference>
<evidence type="ECO:0000313" key="9">
    <source>
        <dbReference type="EMBL" id="MCT2581908.1"/>
    </source>
</evidence>
<dbReference type="InterPro" id="IPR007627">
    <property type="entry name" value="RNA_pol_sigma70_r2"/>
</dbReference>
<dbReference type="Pfam" id="PF04542">
    <property type="entry name" value="Sigma70_r2"/>
    <property type="match status" value="1"/>
</dbReference>
<dbReference type="InterPro" id="IPR013324">
    <property type="entry name" value="RNA_pol_sigma_r3/r4-like"/>
</dbReference>
<feature type="compositionally biased region" description="Basic and acidic residues" evidence="5">
    <location>
        <begin position="75"/>
        <end position="87"/>
    </location>
</feature>
<keyword evidence="4" id="KW-0804">Transcription</keyword>
<dbReference type="InterPro" id="IPR036388">
    <property type="entry name" value="WH-like_DNA-bd_sf"/>
</dbReference>
<dbReference type="InterPro" id="IPR013249">
    <property type="entry name" value="RNA_pol_sigma70_r4_t2"/>
</dbReference>
<evidence type="ECO:0000256" key="5">
    <source>
        <dbReference type="SAM" id="MobiDB-lite"/>
    </source>
</evidence>
<dbReference type="EMBL" id="JAFFZE010000004">
    <property type="protein sequence ID" value="MCT2581908.1"/>
    <property type="molecule type" value="Genomic_DNA"/>
</dbReference>
<reference evidence="9 10" key="1">
    <citation type="submission" date="2021-02" db="EMBL/GenBank/DDBJ databases">
        <title>Actinophytocola xerophila sp. nov., isolated from soil of cotton cropping field.</title>
        <authorList>
            <person name="Huang R."/>
            <person name="Chen X."/>
            <person name="Ge X."/>
            <person name="Liu W."/>
        </authorList>
    </citation>
    <scope>NUCLEOTIDE SEQUENCE [LARGE SCALE GENOMIC DNA]</scope>
    <source>
        <strain evidence="9 10">S1-96</strain>
    </source>
</reference>
<feature type="region of interest" description="Disordered" evidence="5">
    <location>
        <begin position="75"/>
        <end position="94"/>
    </location>
</feature>
<keyword evidence="3" id="KW-0731">Sigma factor</keyword>
<dbReference type="RefSeq" id="WP_260189264.1">
    <property type="nucleotide sequence ID" value="NZ_JAFFZE010000004.1"/>
</dbReference>
<dbReference type="PANTHER" id="PTHR47756:SF2">
    <property type="entry name" value="BLL6612 PROTEIN"/>
    <property type="match status" value="1"/>
</dbReference>
<dbReference type="InterPro" id="IPR013325">
    <property type="entry name" value="RNA_pol_sigma_r2"/>
</dbReference>
<dbReference type="SUPFAM" id="SSF88659">
    <property type="entry name" value="Sigma3 and sigma4 domains of RNA polymerase sigma factors"/>
    <property type="match status" value="1"/>
</dbReference>
<accession>A0ABT2J231</accession>
<feature type="domain" description="RNA polymerase sigma-70 region 2" evidence="6">
    <location>
        <begin position="12"/>
        <end position="76"/>
    </location>
</feature>
<feature type="domain" description="DUF6596" evidence="8">
    <location>
        <begin position="179"/>
        <end position="274"/>
    </location>
</feature>
<evidence type="ECO:0000256" key="3">
    <source>
        <dbReference type="ARBA" id="ARBA00023082"/>
    </source>
</evidence>
<dbReference type="Pfam" id="PF08281">
    <property type="entry name" value="Sigma70_r4_2"/>
    <property type="match status" value="1"/>
</dbReference>
<dbReference type="InterPro" id="IPR046531">
    <property type="entry name" value="DUF6596"/>
</dbReference>
<feature type="domain" description="RNA polymerase sigma factor 70 region 4 type 2" evidence="7">
    <location>
        <begin position="111"/>
        <end position="161"/>
    </location>
</feature>
<protein>
    <submittedName>
        <fullName evidence="9">RNA polymerase subunit sigma-24</fullName>
    </submittedName>
</protein>
<keyword evidence="10" id="KW-1185">Reference proteome</keyword>
<dbReference type="PANTHER" id="PTHR47756">
    <property type="entry name" value="BLL6612 PROTEIN-RELATED"/>
    <property type="match status" value="1"/>
</dbReference>
<dbReference type="Gene3D" id="1.10.10.10">
    <property type="entry name" value="Winged helix-like DNA-binding domain superfamily/Winged helix DNA-binding domain"/>
    <property type="match status" value="1"/>
</dbReference>
<evidence type="ECO:0000259" key="6">
    <source>
        <dbReference type="Pfam" id="PF04542"/>
    </source>
</evidence>
<keyword evidence="2" id="KW-0805">Transcription regulation</keyword>
<comment type="similarity">
    <text evidence="1">Belongs to the sigma-70 factor family. ECF subfamily.</text>
</comment>
<proteinExistence type="inferred from homology"/>
<evidence type="ECO:0000259" key="8">
    <source>
        <dbReference type="Pfam" id="PF20239"/>
    </source>
</evidence>
<organism evidence="9 10">
    <name type="scientific">Actinophytocola gossypii</name>
    <dbReference type="NCBI Taxonomy" id="2812003"/>
    <lineage>
        <taxon>Bacteria</taxon>
        <taxon>Bacillati</taxon>
        <taxon>Actinomycetota</taxon>
        <taxon>Actinomycetes</taxon>
        <taxon>Pseudonocardiales</taxon>
        <taxon>Pseudonocardiaceae</taxon>
    </lineage>
</organism>
<evidence type="ECO:0000259" key="7">
    <source>
        <dbReference type="Pfam" id="PF08281"/>
    </source>
</evidence>
<dbReference type="Gene3D" id="1.10.1740.10">
    <property type="match status" value="1"/>
</dbReference>
<comment type="caution">
    <text evidence="9">The sequence shown here is derived from an EMBL/GenBank/DDBJ whole genome shotgun (WGS) entry which is preliminary data.</text>
</comment>
<name>A0ABT2J231_9PSEU</name>